<dbReference type="InterPro" id="IPR038461">
    <property type="entry name" value="Schlafen_AlbA_2_dom_sf"/>
</dbReference>
<dbReference type="EMBL" id="JAVCWF010000001">
    <property type="protein sequence ID" value="MDQ7938385.1"/>
    <property type="molecule type" value="Genomic_DNA"/>
</dbReference>
<dbReference type="Gene3D" id="3.30.565.60">
    <property type="match status" value="1"/>
</dbReference>
<proteinExistence type="predicted"/>
<organism evidence="2 3">
    <name type="scientific">Lactiplantibacillus brownii</name>
    <dbReference type="NCBI Taxonomy" id="3069269"/>
    <lineage>
        <taxon>Bacteria</taxon>
        <taxon>Bacillati</taxon>
        <taxon>Bacillota</taxon>
        <taxon>Bacilli</taxon>
        <taxon>Lactobacillales</taxon>
        <taxon>Lactobacillaceae</taxon>
        <taxon>Lactiplantibacillus</taxon>
    </lineage>
</organism>
<accession>A0ABU1ACL7</accession>
<dbReference type="PANTHER" id="PTHR30595:SF6">
    <property type="entry name" value="SCHLAFEN ALBA-2 DOMAIN-CONTAINING PROTEIN"/>
    <property type="match status" value="1"/>
</dbReference>
<keyword evidence="3" id="KW-1185">Reference proteome</keyword>
<dbReference type="Pfam" id="PF13749">
    <property type="entry name" value="HATPase_c_4"/>
    <property type="match status" value="1"/>
</dbReference>
<dbReference type="Gene3D" id="3.30.950.30">
    <property type="entry name" value="Schlafen, AAA domain"/>
    <property type="match status" value="1"/>
</dbReference>
<comment type="caution">
    <text evidence="2">The sequence shown here is derived from an EMBL/GenBank/DDBJ whole genome shotgun (WGS) entry which is preliminary data.</text>
</comment>
<dbReference type="Pfam" id="PF04326">
    <property type="entry name" value="SLFN_AlbA_2"/>
    <property type="match status" value="1"/>
</dbReference>
<dbReference type="RefSeq" id="WP_308704069.1">
    <property type="nucleotide sequence ID" value="NZ_AP027463.1"/>
</dbReference>
<evidence type="ECO:0000313" key="2">
    <source>
        <dbReference type="EMBL" id="MDQ7938385.1"/>
    </source>
</evidence>
<evidence type="ECO:0000313" key="3">
    <source>
        <dbReference type="Proteomes" id="UP001227831"/>
    </source>
</evidence>
<keyword evidence="2" id="KW-0547">Nucleotide-binding</keyword>
<gene>
    <name evidence="2" type="ORF">RA086_12270</name>
</gene>
<reference evidence="2 3" key="1">
    <citation type="journal article" date="2023" name="Int. J. Syst. Evol. Microbiol.">
        <title>Lactiplantibacillus brownii sp. nov., a novel psychrotolerant species isolated from sauerkraut.</title>
        <authorList>
            <person name="Heng Y.C."/>
            <person name="Silvaraju S."/>
            <person name="Lee J.K.Y."/>
            <person name="Kittelmann S."/>
        </authorList>
    </citation>
    <scope>NUCLEOTIDE SEQUENCE [LARGE SCALE GENOMIC DNA]</scope>
    <source>
        <strain evidence="2 3">WILCCON 0030</strain>
    </source>
</reference>
<dbReference type="InterPro" id="IPR007421">
    <property type="entry name" value="Schlafen_AlbA_2_dom"/>
</dbReference>
<protein>
    <submittedName>
        <fullName evidence="2">ATP-binding protein</fullName>
    </submittedName>
</protein>
<dbReference type="InterPro" id="IPR038475">
    <property type="entry name" value="RecG_C_sf"/>
</dbReference>
<keyword evidence="2" id="KW-0067">ATP-binding</keyword>
<name>A0ABU1ACL7_9LACO</name>
<dbReference type="GO" id="GO:0005524">
    <property type="term" value="F:ATP binding"/>
    <property type="evidence" value="ECO:0007669"/>
    <property type="project" value="UniProtKB-KW"/>
</dbReference>
<feature type="domain" description="Schlafen AlbA-2" evidence="1">
    <location>
        <begin position="13"/>
        <end position="125"/>
    </location>
</feature>
<dbReference type="Gene3D" id="1.10.10.10">
    <property type="entry name" value="Winged helix-like DNA-binding domain superfamily/Winged helix DNA-binding domain"/>
    <property type="match status" value="1"/>
</dbReference>
<dbReference type="PANTHER" id="PTHR30595">
    <property type="entry name" value="GLPR-RELATED TRANSCRIPTIONAL REPRESSOR"/>
    <property type="match status" value="1"/>
</dbReference>
<evidence type="ECO:0000259" key="1">
    <source>
        <dbReference type="Pfam" id="PF04326"/>
    </source>
</evidence>
<dbReference type="Proteomes" id="UP001227831">
    <property type="component" value="Unassembled WGS sequence"/>
</dbReference>
<dbReference type="InterPro" id="IPR036388">
    <property type="entry name" value="WH-like_DNA-bd_sf"/>
</dbReference>
<sequence>MLSLDDIQPFPIENESIEYKEVFNEKCKKEIAAFLNGTQTAYIYFGVNDVSRKVTHIYTDDEKHAVEEQVGRWLSSPTYYPSPVGAVHVWTGQKLFCIEVHPGEAKPYFLDGRAYVRNGSESVKASQERVTKMMVLQDLSSFDATESPMQDLKLDEIKSVFEREKINFKAKALGFLNPQGLFTNVAFLMSSQNYFSVKVAIFDGVTVDQFKDRRKFSGCLPKQIDDILTFISLNNSLSARITGQPMRDEKRSYPSVAIRESVINAIVHRSYFSKSPVQIEIFDDRLTIMSPGPLPGGMKLKAVLAGQTLPRNPQVVKVLNKLKYIEDYGTGIRRILSSYADEDKKPEFKTSEDFVKVSLPNLNYGKQLSKPAFPNVIAIDDSGTVKEVVDKQGQIVEYLKDHSYITRATVELLLEVKGTQANIYLKQLVDANILKKVGVGRATRYVLAHLILSK</sequence>